<dbReference type="SUPFAM" id="SSF53067">
    <property type="entry name" value="Actin-like ATPase domain"/>
    <property type="match status" value="2"/>
</dbReference>
<evidence type="ECO:0008006" key="5">
    <source>
        <dbReference type="Google" id="ProtNLM"/>
    </source>
</evidence>
<keyword evidence="4" id="KW-1185">Reference proteome</keyword>
<dbReference type="Gene3D" id="3.90.640.10">
    <property type="entry name" value="Actin, Chain A, domain 4"/>
    <property type="match status" value="1"/>
</dbReference>
<feature type="compositionally biased region" description="Low complexity" evidence="1">
    <location>
        <begin position="373"/>
        <end position="397"/>
    </location>
</feature>
<dbReference type="VEuPathDB" id="TrichDB:TRFO_20609"/>
<feature type="compositionally biased region" description="Basic and acidic residues" evidence="1">
    <location>
        <begin position="346"/>
        <end position="355"/>
    </location>
</feature>
<keyword evidence="2" id="KW-0732">Signal</keyword>
<comment type="caution">
    <text evidence="3">The sequence shown here is derived from an EMBL/GenBank/DDBJ whole genome shotgun (WGS) entry which is preliminary data.</text>
</comment>
<dbReference type="AlphaFoldDB" id="A0A1J4KGH6"/>
<feature type="signal peptide" evidence="2">
    <location>
        <begin position="1"/>
        <end position="16"/>
    </location>
</feature>
<dbReference type="Gene3D" id="3.30.420.40">
    <property type="match status" value="2"/>
</dbReference>
<dbReference type="InterPro" id="IPR043129">
    <property type="entry name" value="ATPase_NBD"/>
</dbReference>
<feature type="region of interest" description="Disordered" evidence="1">
    <location>
        <begin position="331"/>
        <end position="406"/>
    </location>
</feature>
<dbReference type="OrthoDB" id="10262720at2759"/>
<dbReference type="Proteomes" id="UP000179807">
    <property type="component" value="Unassembled WGS sequence"/>
</dbReference>
<dbReference type="RefSeq" id="XP_068363290.1">
    <property type="nucleotide sequence ID" value="XM_068501502.1"/>
</dbReference>
<dbReference type="EMBL" id="MLAK01000619">
    <property type="protein sequence ID" value="OHT10154.1"/>
    <property type="molecule type" value="Genomic_DNA"/>
</dbReference>
<proteinExistence type="predicted"/>
<evidence type="ECO:0000313" key="4">
    <source>
        <dbReference type="Proteomes" id="UP000179807"/>
    </source>
</evidence>
<evidence type="ECO:0000256" key="2">
    <source>
        <dbReference type="SAM" id="SignalP"/>
    </source>
</evidence>
<dbReference type="GeneID" id="94836206"/>
<name>A0A1J4KGH6_9EUKA</name>
<reference evidence="3" key="1">
    <citation type="submission" date="2016-10" db="EMBL/GenBank/DDBJ databases">
        <authorList>
            <person name="Benchimol M."/>
            <person name="Almeida L.G."/>
            <person name="Vasconcelos A.T."/>
            <person name="Perreira-Neves A."/>
            <person name="Rosa I.A."/>
            <person name="Tasca T."/>
            <person name="Bogo M.R."/>
            <person name="de Souza W."/>
        </authorList>
    </citation>
    <scope>NUCLEOTIDE SEQUENCE [LARGE SCALE GENOMIC DNA]</scope>
    <source>
        <strain evidence="3">K</strain>
    </source>
</reference>
<feature type="chain" id="PRO_5012904703" description="DnaK protein" evidence="2">
    <location>
        <begin position="17"/>
        <end position="662"/>
    </location>
</feature>
<protein>
    <recommendedName>
        <fullName evidence="5">DnaK protein</fullName>
    </recommendedName>
</protein>
<accession>A0A1J4KGH6</accession>
<gene>
    <name evidence="3" type="ORF">TRFO_20609</name>
</gene>
<evidence type="ECO:0000313" key="3">
    <source>
        <dbReference type="EMBL" id="OHT10154.1"/>
    </source>
</evidence>
<sequence>MFLFFIGFCLSERTLAIDFGSQYLKFGYADLDTSETTVLETNSKYGFPAAVAIKTPNKSESPLTNETLNGIKPLIGREAAIFLHKHPKLGSEYILSSVTRNDPDFRTSTVANQTTLLSLLFFQFLNSLKEPLPSSMTLTFPNFFTPKMRQDVFSAIRFFKLPISHVADDVQALSAIYADTYLTRYVKQPRRVLFVDIGAGYAKVNVIKFTWETNKTISYIEASDFSDRCGGYGFAKALAKSVRLPVFEAERLLKDIEEVDFAKSELDELKRIINSTVESAGLVDEVQIIGGASNYKFIYDAVTDAVKYAYNLTNLGKSNINIRNVAENVEKPAKKVDTPETTPNSETKDETHENISEGTVNETATLDDLEKMASTTEANSTANTNNTTNTTTDATNSPGNSTMNKAEEKIEIPKVLREFDATNAVLKGTLHLILAVENRSIYNPTYVLKRPVASYYVKCGKQVDKYCQKNSRCKTPTFLSTNGCEGNYMDLLIDKRHTPTGSPELIGRFRFTNISEIVFNNSKPGRAYAQLNPPDPVIEQAVICNSSSECFPVGIEQILTNGHDIQEQMQFFESISNYIQYRKTIEINIANIKNVLERIRKVIYPPPNSEQTMKIDESVKEKFDTYWNKVKSNELEKMSLEEIKELTSDLKGLALSLGFEVE</sequence>
<evidence type="ECO:0000256" key="1">
    <source>
        <dbReference type="SAM" id="MobiDB-lite"/>
    </source>
</evidence>
<organism evidence="3 4">
    <name type="scientific">Tritrichomonas foetus</name>
    <dbReference type="NCBI Taxonomy" id="1144522"/>
    <lineage>
        <taxon>Eukaryota</taxon>
        <taxon>Metamonada</taxon>
        <taxon>Parabasalia</taxon>
        <taxon>Tritrichomonadida</taxon>
        <taxon>Tritrichomonadidae</taxon>
        <taxon>Tritrichomonas</taxon>
    </lineage>
</organism>